<dbReference type="Proteomes" id="UP001067231">
    <property type="component" value="Unassembled WGS sequence"/>
</dbReference>
<feature type="compositionally biased region" description="Basic and acidic residues" evidence="1">
    <location>
        <begin position="327"/>
        <end position="337"/>
    </location>
</feature>
<proteinExistence type="predicted"/>
<feature type="compositionally biased region" description="Polar residues" evidence="1">
    <location>
        <begin position="62"/>
        <end position="72"/>
    </location>
</feature>
<dbReference type="OrthoDB" id="344319at2759"/>
<protein>
    <submittedName>
        <fullName evidence="2">Uncharacterized protein</fullName>
    </submittedName>
</protein>
<feature type="compositionally biased region" description="Low complexity" evidence="1">
    <location>
        <begin position="343"/>
        <end position="356"/>
    </location>
</feature>
<feature type="region of interest" description="Disordered" evidence="1">
    <location>
        <begin position="62"/>
        <end position="110"/>
    </location>
</feature>
<feature type="region of interest" description="Disordered" evidence="1">
    <location>
        <begin position="318"/>
        <end position="365"/>
    </location>
</feature>
<dbReference type="EMBL" id="JAPCXC010000117">
    <property type="protein sequence ID" value="KAJ1604862.1"/>
    <property type="molecule type" value="Genomic_DNA"/>
</dbReference>
<accession>A0A9D5HVV1</accession>
<reference evidence="2" key="1">
    <citation type="submission" date="2022-10" db="EMBL/GenBank/DDBJ databases">
        <title>Adaptive evolution leads to modifications in subtelomeric GC content in a zoonotic Cryptosporidium species.</title>
        <authorList>
            <person name="Li J."/>
            <person name="Feng Y."/>
            <person name="Xiao L."/>
        </authorList>
    </citation>
    <scope>NUCLEOTIDE SEQUENCE</scope>
    <source>
        <strain evidence="2">33844</strain>
    </source>
</reference>
<dbReference type="AlphaFoldDB" id="A0A9D5HVV1"/>
<organism evidence="2">
    <name type="scientific">Cryptosporidium canis</name>
    <dbReference type="NCBI Taxonomy" id="195482"/>
    <lineage>
        <taxon>Eukaryota</taxon>
        <taxon>Sar</taxon>
        <taxon>Alveolata</taxon>
        <taxon>Apicomplexa</taxon>
        <taxon>Conoidasida</taxon>
        <taxon>Coccidia</taxon>
        <taxon>Eucoccidiorida</taxon>
        <taxon>Eimeriorina</taxon>
        <taxon>Cryptosporidiidae</taxon>
        <taxon>Cryptosporidium</taxon>
    </lineage>
</organism>
<evidence type="ECO:0000313" key="2">
    <source>
        <dbReference type="EMBL" id="KAJ1604862.1"/>
    </source>
</evidence>
<comment type="caution">
    <text evidence="2">The sequence shown here is derived from an EMBL/GenBank/DDBJ whole genome shotgun (WGS) entry which is preliminary data.</text>
</comment>
<gene>
    <name evidence="2" type="ORF">OJ253_3436</name>
</gene>
<evidence type="ECO:0000256" key="1">
    <source>
        <dbReference type="SAM" id="MobiDB-lite"/>
    </source>
</evidence>
<name>A0A9D5HVV1_9CRYT</name>
<sequence length="365" mass="41658">MRLLQLFLRLYAIYFPITFFGRIVLKNDVCRSFLELDDHLGHSLVLPQSLLNLSLKNNIPNGRSGSRLNQGQWRPRYGSRPDTRSGPRRIPGQGQSRRKVPSSSGSNRESLSKVDFDAAVQDLYKIDVEDFGEQLITLSCMDLEELSDILMYLYTMFGEEAGRLDDLDFLQTCLGQLMDIKQSKDLNKYSKNYGISLLLTSINKVSGAIQSKLSLQSKFESLSLRTLFMQELLFRLIEECNSGDSGSLDLSNSKYLDLLGLTKDLEDGAEKVGPFMKYMFKVRKDYCDETLVENLRYLISNMKRHVSIISKPRVIKEKRLGPRTKRRDPPARTDTKKTVHIGSKSYMSSTLSSLAKSRSKFKDIQ</sequence>